<dbReference type="Gene3D" id="3.30.300.30">
    <property type="match status" value="1"/>
</dbReference>
<dbReference type="InterPro" id="IPR056881">
    <property type="entry name" value="Mug62_dom"/>
</dbReference>
<dbReference type="InParanoid" id="F4NRZ1"/>
<keyword evidence="7" id="KW-1185">Reference proteome</keyword>
<dbReference type="InterPro" id="IPR045851">
    <property type="entry name" value="AMP-bd_C_sf"/>
</dbReference>
<dbReference type="RefSeq" id="XP_006675103.1">
    <property type="nucleotide sequence ID" value="XM_006675040.1"/>
</dbReference>
<dbReference type="PANTHER" id="PTHR22754:SF32">
    <property type="entry name" value="DISCO-INTERACTING PROTEIN 2"/>
    <property type="match status" value="1"/>
</dbReference>
<keyword evidence="2" id="KW-0812">Transmembrane</keyword>
<sequence>MLLQHRAHHAVGAHALALTMLDPAGKDSVSISFDKLYLKALRVAEVLHRKLYSSSLTGQFDDVAPVALLYKRSDWIDFLIAMFGCMLVGVVAVPIVTSSVNNAEELAELEFILESSKIEMCLTTDTNVRVLTKLYSQRGGAIPRLEWLKTNELGAYSAQRDTESIEDPTWLLKLTDTTSDRIAYIEYVKNSYGEYKGVAVHHGMIMAQCSAVKIAYDLQFSDVIGVCLEPRQHVGLLFSGFANIYAGCASVLFSESAICTYGLWPKCITKKKVSLFVTDMGWTYELIASNKSAKPTTETLSNMSALKKYIINSETLLPGIAAAISSTLQPFGFPGPGVVASLFTLNEFGGSIVSMDNITQASFMEHTLRLSSIRSHRFEFLYNQSGAEVPDSIRVCDSGVVMPQGSVAIIDDETDTLALNGCIGEIWISGPHIPKTLQNLPKLTEHVLQGRPMLFASPNDVFPESLGVKPIKSSQSNELNRTVDIPRMPVHPLASTKPPLQTKDDNSKMSSSQKEYSFHLASQLGNTVALYVPGVIATVFFDILLHGEFLPVVLVETHREDVDMIGPHIYQILSEMYDLHVFCVSVCYPGSLPRMYADTHTGSGFQTSRKLFHSGSLNPLFVYFNGSPRVYGHILQSPIPVSHQLTNTESNTLQIVGAMKDAPILDDRFKKDLRSFKSVLELLMWRTEITPENMAFTAVDMRGRETKIVTFAKLSTKIHALAKHLVTKANLSSGDHVLLICTHTLEYHIAVWACLYAGIVCIPIHPPDPTRLKEDIPVLLRLVDEFKVKQVLVNGPVEQDFKSKAIRTLIRTMRGPMINSSQYSIFPDICNVSKASKTNKHMSINDTAYQPRTHSKNAAAVVLVSFNPDMQYTCVKISHKTLMEQCRIQVTQSKMLRSTLYSNNSSGQISSDRYSPPTSRPLVSCLRACNGIGFTYSLLLGVYTGAGTYIISPFDYFVNPQIWFDAIHKYKVKDVFASYSMTAHAVNAMRTGLLRPFSLHNLENLMIPLDGRPQPHMFQAISGTFAPSKLSDQSISNVYTPIFNPLVSSRSYMAVDQTTLWLDSSELRNGCIKLNSTAVSISDTIMVQDCGVIVNNTVVAIVDPITKQLCKPNRIGEIWVSSPGTIDAGLFDCVIPGIDPGLKFTRTCDRGFLWPVPVSALEAQALAIGDEPASGWDGLVNTGLPYELVLFTLGPFVDEIVVDGLIHYPEDIEATIERWSVASTIDGCMVFKSQNQVIAAVECVNLQMALNMAPQIMLAVLAKHRFLLSLIVFVPLTLLAKSRHNEKQRGRVATAFQIGKLPAMATIHISPTSNKA</sequence>
<feature type="region of interest" description="Disordered" evidence="1">
    <location>
        <begin position="490"/>
        <end position="511"/>
    </location>
</feature>
<protein>
    <recommendedName>
        <fullName evidence="8">AMP-dependent synthetase/ligase domain-containing protein</fullName>
    </recommendedName>
</protein>
<dbReference type="STRING" id="684364.F4NRZ1"/>
<dbReference type="OrthoDB" id="69964at2759"/>
<evidence type="ECO:0000256" key="1">
    <source>
        <dbReference type="SAM" id="MobiDB-lite"/>
    </source>
</evidence>
<feature type="domain" description="AMP-dependent synthetase/ligase" evidence="3">
    <location>
        <begin position="691"/>
        <end position="766"/>
    </location>
</feature>
<evidence type="ECO:0000313" key="7">
    <source>
        <dbReference type="Proteomes" id="UP000007241"/>
    </source>
</evidence>
<dbReference type="EMBL" id="GL882879">
    <property type="protein sequence ID" value="EGF82981.1"/>
    <property type="molecule type" value="Genomic_DNA"/>
</dbReference>
<dbReference type="InterPro" id="IPR000873">
    <property type="entry name" value="AMP-dep_synth/lig_dom"/>
</dbReference>
<feature type="domain" description="Meiotically up-regulated gene 62 protein-like alpha-beta" evidence="5">
    <location>
        <begin position="503"/>
        <end position="625"/>
    </location>
</feature>
<feature type="domain" description="AMP-dependent synthetase/ligase" evidence="3">
    <location>
        <begin position="20"/>
        <end position="433"/>
    </location>
</feature>
<dbReference type="InterPro" id="IPR042099">
    <property type="entry name" value="ANL_N_sf"/>
</dbReference>
<dbReference type="GeneID" id="18237049"/>
<name>F4NRZ1_BATDJ</name>
<dbReference type="InterPro" id="IPR025110">
    <property type="entry name" value="AMP-bd_C"/>
</dbReference>
<dbReference type="HOGENOM" id="CLU_000737_0_0_1"/>
<organism evidence="6 7">
    <name type="scientific">Batrachochytrium dendrobatidis (strain JAM81 / FGSC 10211)</name>
    <name type="common">Frog chytrid fungus</name>
    <dbReference type="NCBI Taxonomy" id="684364"/>
    <lineage>
        <taxon>Eukaryota</taxon>
        <taxon>Fungi</taxon>
        <taxon>Fungi incertae sedis</taxon>
        <taxon>Chytridiomycota</taxon>
        <taxon>Chytridiomycota incertae sedis</taxon>
        <taxon>Chytridiomycetes</taxon>
        <taxon>Rhizophydiales</taxon>
        <taxon>Rhizophydiales incertae sedis</taxon>
        <taxon>Batrachochytrium</taxon>
    </lineage>
</organism>
<gene>
    <name evidence="6" type="ORF">BATDEDRAFT_15251</name>
</gene>
<dbReference type="Pfam" id="PF23024">
    <property type="entry name" value="AMP-dom_DIP2-like"/>
    <property type="match status" value="1"/>
</dbReference>
<evidence type="ECO:0000259" key="3">
    <source>
        <dbReference type="Pfam" id="PF00501"/>
    </source>
</evidence>
<dbReference type="Gene3D" id="3.40.50.12780">
    <property type="entry name" value="N-terminal domain of ligase-like"/>
    <property type="match status" value="2"/>
</dbReference>
<evidence type="ECO:0008006" key="8">
    <source>
        <dbReference type="Google" id="ProtNLM"/>
    </source>
</evidence>
<feature type="domain" description="AMP-binding enzyme C-terminal" evidence="4">
    <location>
        <begin position="1198"/>
        <end position="1305"/>
    </location>
</feature>
<evidence type="ECO:0000313" key="6">
    <source>
        <dbReference type="EMBL" id="EGF82981.1"/>
    </source>
</evidence>
<evidence type="ECO:0000256" key="2">
    <source>
        <dbReference type="SAM" id="Phobius"/>
    </source>
</evidence>
<accession>F4NRZ1</accession>
<reference evidence="6 7" key="1">
    <citation type="submission" date="2009-12" db="EMBL/GenBank/DDBJ databases">
        <title>The draft genome of Batrachochytrium dendrobatidis.</title>
        <authorList>
            <consortium name="US DOE Joint Genome Institute (JGI-PGF)"/>
            <person name="Kuo A."/>
            <person name="Salamov A."/>
            <person name="Schmutz J."/>
            <person name="Lucas S."/>
            <person name="Pitluck S."/>
            <person name="Rosenblum E."/>
            <person name="Stajich J."/>
            <person name="Eisen M."/>
            <person name="Grigoriev I.V."/>
        </authorList>
    </citation>
    <scope>NUCLEOTIDE SEQUENCE [LARGE SCALE GENOMIC DNA]</scope>
    <source>
        <strain evidence="7">JAM81 / FGSC 10211</strain>
    </source>
</reference>
<evidence type="ECO:0000259" key="4">
    <source>
        <dbReference type="Pfam" id="PF23024"/>
    </source>
</evidence>
<proteinExistence type="predicted"/>
<dbReference type="OMA" id="LVWTYWT"/>
<keyword evidence="2" id="KW-0472">Membrane</keyword>
<feature type="transmembrane region" description="Helical" evidence="2">
    <location>
        <begin position="75"/>
        <end position="96"/>
    </location>
</feature>
<evidence type="ECO:0000259" key="5">
    <source>
        <dbReference type="Pfam" id="PF24919"/>
    </source>
</evidence>
<dbReference type="FunCoup" id="F4NRZ1">
    <property type="interactions" value="95"/>
</dbReference>
<dbReference type="Pfam" id="PF00501">
    <property type="entry name" value="AMP-binding"/>
    <property type="match status" value="2"/>
</dbReference>
<keyword evidence="2" id="KW-1133">Transmembrane helix</keyword>
<dbReference type="Proteomes" id="UP000007241">
    <property type="component" value="Unassembled WGS sequence"/>
</dbReference>
<dbReference type="PANTHER" id="PTHR22754">
    <property type="entry name" value="DISCO-INTERACTING PROTEIN 2 DIP2 -RELATED"/>
    <property type="match status" value="1"/>
</dbReference>
<dbReference type="SUPFAM" id="SSF56801">
    <property type="entry name" value="Acetyl-CoA synthetase-like"/>
    <property type="match status" value="2"/>
</dbReference>
<dbReference type="Pfam" id="PF24919">
    <property type="entry name" value="Mug62"/>
    <property type="match status" value="1"/>
</dbReference>